<dbReference type="AlphaFoldDB" id="A0A212CAN6"/>
<dbReference type="EMBL" id="MKHE01000023">
    <property type="protein sequence ID" value="OWK03057.1"/>
    <property type="molecule type" value="Genomic_DNA"/>
</dbReference>
<evidence type="ECO:0000313" key="2">
    <source>
        <dbReference type="EMBL" id="OWK03057.1"/>
    </source>
</evidence>
<sequence>MLWKITDNVKYEEDCEVELEFRRVGGREAESGKRKKTQAARGVRLGPGRKASGGCGDAREPCVRGTSRGCSRLQARTPPLGGDGVLSVRVPQPPLPLPL</sequence>
<accession>A0A212CAN6</accession>
<protein>
    <submittedName>
        <fullName evidence="2">TFAP2C</fullName>
    </submittedName>
</protein>
<evidence type="ECO:0000313" key="3">
    <source>
        <dbReference type="Proteomes" id="UP000242450"/>
    </source>
</evidence>
<comment type="caution">
    <text evidence="2">The sequence shown here is derived from an EMBL/GenBank/DDBJ whole genome shotgun (WGS) entry which is preliminary data.</text>
</comment>
<dbReference type="Proteomes" id="UP000242450">
    <property type="component" value="Chromosome 23"/>
</dbReference>
<gene>
    <name evidence="2" type="ORF">Celaphus_00007816</name>
</gene>
<keyword evidence="3" id="KW-1185">Reference proteome</keyword>
<evidence type="ECO:0000256" key="1">
    <source>
        <dbReference type="SAM" id="MobiDB-lite"/>
    </source>
</evidence>
<proteinExistence type="predicted"/>
<feature type="region of interest" description="Disordered" evidence="1">
    <location>
        <begin position="27"/>
        <end position="99"/>
    </location>
</feature>
<reference evidence="2 3" key="1">
    <citation type="journal article" date="2018" name="Mol. Genet. Genomics">
        <title>The red deer Cervus elaphus genome CerEla1.0: sequencing, annotating, genes, and chromosomes.</title>
        <authorList>
            <person name="Bana N.A."/>
            <person name="Nyiri A."/>
            <person name="Nagy J."/>
            <person name="Frank K."/>
            <person name="Nagy T."/>
            <person name="Steger V."/>
            <person name="Schiller M."/>
            <person name="Lakatos P."/>
            <person name="Sugar L."/>
            <person name="Horn P."/>
            <person name="Barta E."/>
            <person name="Orosz L."/>
        </authorList>
    </citation>
    <scope>NUCLEOTIDE SEQUENCE [LARGE SCALE GENOMIC DNA]</scope>
    <source>
        <strain evidence="2">Hungarian</strain>
    </source>
</reference>
<organism evidence="2 3">
    <name type="scientific">Cervus elaphus hippelaphus</name>
    <name type="common">European red deer</name>
    <dbReference type="NCBI Taxonomy" id="46360"/>
    <lineage>
        <taxon>Eukaryota</taxon>
        <taxon>Metazoa</taxon>
        <taxon>Chordata</taxon>
        <taxon>Craniata</taxon>
        <taxon>Vertebrata</taxon>
        <taxon>Euteleostomi</taxon>
        <taxon>Mammalia</taxon>
        <taxon>Eutheria</taxon>
        <taxon>Laurasiatheria</taxon>
        <taxon>Artiodactyla</taxon>
        <taxon>Ruminantia</taxon>
        <taxon>Pecora</taxon>
        <taxon>Cervidae</taxon>
        <taxon>Cervinae</taxon>
        <taxon>Cervus</taxon>
    </lineage>
</organism>
<name>A0A212CAN6_CEREH</name>